<evidence type="ECO:0000256" key="1">
    <source>
        <dbReference type="SAM" id="MobiDB-lite"/>
    </source>
</evidence>
<organism evidence="2">
    <name type="scientific">Timema poppense</name>
    <name type="common">Walking stick</name>
    <dbReference type="NCBI Taxonomy" id="170557"/>
    <lineage>
        <taxon>Eukaryota</taxon>
        <taxon>Metazoa</taxon>
        <taxon>Ecdysozoa</taxon>
        <taxon>Arthropoda</taxon>
        <taxon>Hexapoda</taxon>
        <taxon>Insecta</taxon>
        <taxon>Pterygota</taxon>
        <taxon>Neoptera</taxon>
        <taxon>Polyneoptera</taxon>
        <taxon>Phasmatodea</taxon>
        <taxon>Timematodea</taxon>
        <taxon>Timematoidea</taxon>
        <taxon>Timematidae</taxon>
        <taxon>Timema</taxon>
    </lineage>
</organism>
<sequence>MHNFSSKKGPPCLTISPLAIRFAQLPVRQGWSERREDNKKYHKDQALVHFDCDVFSDLTEILATRLQGLHNVCVRYIFNLKYRDHATPDLRKLGWMRLEQSRELHSRLLLYIGNRHIIPVTGVSCVLWVLKVNLSTASYYPFGLYALSTNYAIGLGIGKVELEEVNPHLRGGRVENHLGKTTPVHPTEIRTSISPSSAVELNTTSVLANYATEVCDRYVVTPLTFILFVGIHDICTTDGVADETEEPHRQTKQHSRQNWVPLPHFRQ</sequence>
<evidence type="ECO:0000313" key="2">
    <source>
        <dbReference type="EMBL" id="CAD7411861.1"/>
    </source>
</evidence>
<dbReference type="EMBL" id="OD005627">
    <property type="protein sequence ID" value="CAD7411861.1"/>
    <property type="molecule type" value="Genomic_DNA"/>
</dbReference>
<proteinExistence type="predicted"/>
<gene>
    <name evidence="2" type="ORF">TPSB3V08_LOCUS8114</name>
</gene>
<accession>A0A7R9DBY7</accession>
<dbReference type="AlphaFoldDB" id="A0A7R9DBY7"/>
<reference evidence="2" key="1">
    <citation type="submission" date="2020-11" db="EMBL/GenBank/DDBJ databases">
        <authorList>
            <person name="Tran Van P."/>
        </authorList>
    </citation>
    <scope>NUCLEOTIDE SEQUENCE</scope>
</reference>
<feature type="region of interest" description="Disordered" evidence="1">
    <location>
        <begin position="242"/>
        <end position="267"/>
    </location>
</feature>
<name>A0A7R9DBY7_TIMPO</name>
<protein>
    <submittedName>
        <fullName evidence="2">Uncharacterized protein</fullName>
    </submittedName>
</protein>